<keyword evidence="2" id="KW-0812">Transmembrane</keyword>
<feature type="transmembrane region" description="Helical" evidence="2">
    <location>
        <begin position="93"/>
        <end position="112"/>
    </location>
</feature>
<evidence type="ECO:0000256" key="2">
    <source>
        <dbReference type="SAM" id="Phobius"/>
    </source>
</evidence>
<keyword evidence="1" id="KW-0175">Coiled coil</keyword>
<evidence type="ECO:0000313" key="4">
    <source>
        <dbReference type="Proteomes" id="UP000279799"/>
    </source>
</evidence>
<organism evidence="3 4">
    <name type="scientific">Actinobacillus delphinicola</name>
    <dbReference type="NCBI Taxonomy" id="51161"/>
    <lineage>
        <taxon>Bacteria</taxon>
        <taxon>Pseudomonadati</taxon>
        <taxon>Pseudomonadota</taxon>
        <taxon>Gammaproteobacteria</taxon>
        <taxon>Pasteurellales</taxon>
        <taxon>Pasteurellaceae</taxon>
        <taxon>Actinobacillus</taxon>
    </lineage>
</organism>
<evidence type="ECO:0000256" key="1">
    <source>
        <dbReference type="SAM" id="Coils"/>
    </source>
</evidence>
<keyword evidence="2" id="KW-0472">Membrane</keyword>
<reference evidence="3 4" key="1">
    <citation type="submission" date="2018-12" db="EMBL/GenBank/DDBJ databases">
        <authorList>
            <consortium name="Pathogen Informatics"/>
        </authorList>
    </citation>
    <scope>NUCLEOTIDE SEQUENCE [LARGE SCALE GENOMIC DNA]</scope>
    <source>
        <strain evidence="3 4">NCTC12871</strain>
    </source>
</reference>
<proteinExistence type="predicted"/>
<keyword evidence="2" id="KW-1133">Transmembrane helix</keyword>
<dbReference type="KEGG" id="adp:NCTC12871_00856"/>
<name>A0A448TU70_9PAST</name>
<dbReference type="Proteomes" id="UP000279799">
    <property type="component" value="Chromosome"/>
</dbReference>
<dbReference type="AlphaFoldDB" id="A0A448TU70"/>
<feature type="coiled-coil region" evidence="1">
    <location>
        <begin position="34"/>
        <end position="65"/>
    </location>
</feature>
<protein>
    <submittedName>
        <fullName evidence="3">Uncharacterized protein</fullName>
    </submittedName>
</protein>
<keyword evidence="4" id="KW-1185">Reference proteome</keyword>
<dbReference type="RefSeq" id="WP_126599308.1">
    <property type="nucleotide sequence ID" value="NZ_LR134510.1"/>
</dbReference>
<accession>A0A448TU70</accession>
<dbReference type="EMBL" id="LR134510">
    <property type="protein sequence ID" value="VEJ09403.1"/>
    <property type="molecule type" value="Genomic_DNA"/>
</dbReference>
<dbReference type="OrthoDB" id="7098848at2"/>
<gene>
    <name evidence="3" type="ORF">NCTC12871_00856</name>
</gene>
<evidence type="ECO:0000313" key="3">
    <source>
        <dbReference type="EMBL" id="VEJ09403.1"/>
    </source>
</evidence>
<sequence length="114" mass="13016">MLDLNNIAKNLKAIPPKEQKAIVNLIQLKTEADMDRVLNKLDSMEAKLDAKLEAFDVKLEAMENKFDAKLETFDAKLEAMDSKFEARLEAMRWLLMAIIAIIPIAFTVFGYLQK</sequence>